<reference evidence="1 2" key="1">
    <citation type="submission" date="2015-12" db="EMBL/GenBank/DDBJ databases">
        <title>The genome of Folsomia candida.</title>
        <authorList>
            <person name="Faddeeva A."/>
            <person name="Derks M.F."/>
            <person name="Anvar Y."/>
            <person name="Smit S."/>
            <person name="Van Straalen N."/>
            <person name="Roelofs D."/>
        </authorList>
    </citation>
    <scope>NUCLEOTIDE SEQUENCE [LARGE SCALE GENOMIC DNA]</scope>
    <source>
        <strain evidence="1 2">VU population</strain>
        <tissue evidence="1">Whole body</tissue>
    </source>
</reference>
<dbReference type="EMBL" id="LNIX01000018">
    <property type="protein sequence ID" value="OXA44958.1"/>
    <property type="molecule type" value="Genomic_DNA"/>
</dbReference>
<dbReference type="Proteomes" id="UP000198287">
    <property type="component" value="Unassembled WGS sequence"/>
</dbReference>
<keyword evidence="2" id="KW-1185">Reference proteome</keyword>
<dbReference type="AlphaFoldDB" id="A0A226DIZ2"/>
<organism evidence="1 2">
    <name type="scientific">Folsomia candida</name>
    <name type="common">Springtail</name>
    <dbReference type="NCBI Taxonomy" id="158441"/>
    <lineage>
        <taxon>Eukaryota</taxon>
        <taxon>Metazoa</taxon>
        <taxon>Ecdysozoa</taxon>
        <taxon>Arthropoda</taxon>
        <taxon>Hexapoda</taxon>
        <taxon>Collembola</taxon>
        <taxon>Entomobryomorpha</taxon>
        <taxon>Isotomoidea</taxon>
        <taxon>Isotomidae</taxon>
        <taxon>Proisotominae</taxon>
        <taxon>Folsomia</taxon>
    </lineage>
</organism>
<comment type="caution">
    <text evidence="1">The sequence shown here is derived from an EMBL/GenBank/DDBJ whole genome shotgun (WGS) entry which is preliminary data.</text>
</comment>
<evidence type="ECO:0000313" key="2">
    <source>
        <dbReference type="Proteomes" id="UP000198287"/>
    </source>
</evidence>
<accession>A0A226DIZ2</accession>
<gene>
    <name evidence="1" type="ORF">Fcan01_19963</name>
</gene>
<sequence>MNLRTGIAAVLGKPETVHFTENLKQGYLDSGVLQKTDGEHVCYKDTDPTCMRNGFPHHCCDPEQVCRNQKCQRCSKLDTPCGSTPTGCCKGLLCGGNGNCFAEVVEDKCSALIGMDECGSKCFGGGGAGCRLACDFATGKCSQPQHGDDCLVSLGKCKKDNSKCCDGFHCIPGGRRGHLGAPCAGMAMANGAGKANCIDEYNKKGCEKCGGTCNEKRCELPKYLTD</sequence>
<protein>
    <submittedName>
        <fullName evidence="1">Uncharacterized protein</fullName>
    </submittedName>
</protein>
<name>A0A226DIZ2_FOLCA</name>
<proteinExistence type="predicted"/>
<evidence type="ECO:0000313" key="1">
    <source>
        <dbReference type="EMBL" id="OXA44958.1"/>
    </source>
</evidence>